<comment type="caution">
    <text evidence="5">The sequence shown here is derived from an EMBL/GenBank/DDBJ whole genome shotgun (WGS) entry which is preliminary data.</text>
</comment>
<reference evidence="5 6" key="1">
    <citation type="submission" date="2020-08" db="EMBL/GenBank/DDBJ databases">
        <title>Cohnella phylogeny.</title>
        <authorList>
            <person name="Dunlap C."/>
        </authorList>
    </citation>
    <scope>NUCLEOTIDE SEQUENCE [LARGE SCALE GENOMIC DNA]</scope>
    <source>
        <strain evidence="5 6">DSM 25239</strain>
    </source>
</reference>
<comment type="similarity">
    <text evidence="1">Belongs to the type-I restriction system S methylase family.</text>
</comment>
<protein>
    <submittedName>
        <fullName evidence="5">Restriction endonuclease subunit S</fullName>
    </submittedName>
</protein>
<dbReference type="Gene3D" id="3.90.220.20">
    <property type="entry name" value="DNA methylase specificity domains"/>
    <property type="match status" value="2"/>
</dbReference>
<dbReference type="Proteomes" id="UP000553776">
    <property type="component" value="Unassembled WGS sequence"/>
</dbReference>
<keyword evidence="5" id="KW-0255">Endonuclease</keyword>
<dbReference type="GO" id="GO:0004519">
    <property type="term" value="F:endonuclease activity"/>
    <property type="evidence" value="ECO:0007669"/>
    <property type="project" value="UniProtKB-KW"/>
</dbReference>
<accession>A0A841TTM4</accession>
<dbReference type="InterPro" id="IPR052021">
    <property type="entry name" value="Type-I_RS_S_subunit"/>
</dbReference>
<proteinExistence type="inferred from homology"/>
<keyword evidence="6" id="KW-1185">Reference proteome</keyword>
<evidence type="ECO:0000256" key="3">
    <source>
        <dbReference type="ARBA" id="ARBA00023125"/>
    </source>
</evidence>
<dbReference type="PANTHER" id="PTHR30408">
    <property type="entry name" value="TYPE-1 RESTRICTION ENZYME ECOKI SPECIFICITY PROTEIN"/>
    <property type="match status" value="1"/>
</dbReference>
<keyword evidence="2" id="KW-0680">Restriction system</keyword>
<evidence type="ECO:0000313" key="5">
    <source>
        <dbReference type="EMBL" id="MBB6691039.1"/>
    </source>
</evidence>
<sequence>MSKDDRGKVEIPNEWKVESLGNLFEFYGGMPFSRSALGDSGFLYLHYGDIHKRGNGKFDVAKDSAWLPRVDISIEEVKENALLHDGDLVFADASEDYDGIGKSVVIENKSGETFVSGLHTIIAKGSSKELDLNFKRYFLSPPFVRNQFIRIATGATVYGISKANIKKINVLVPPLSEQRKIASILSSVDEAIEKTEAIIEQTEKVKKGLMQRLLTKGIGHTRFQQTDIGEIPEEWKINHGFIKIVSGYGFQASDYVEKGIPLVRINNIGYGEMLEDDFIYLPTPFATEYQKFLLKENDIIMALNRPITNGKLKIAIIKNKHVPSILYQRIGKLVFDTTKYHPEYIFLYLQSPQFLKQLEITFVGSDQPFIKNSEFAKLPFGIPSLQEQKKIAEILGSVDSKLRVERDKYDKLLRSKNALMQVLLTGKVRVKVKEEAEVVKT</sequence>
<organism evidence="5 6">
    <name type="scientific">Cohnella xylanilytica</name>
    <dbReference type="NCBI Taxonomy" id="557555"/>
    <lineage>
        <taxon>Bacteria</taxon>
        <taxon>Bacillati</taxon>
        <taxon>Bacillota</taxon>
        <taxon>Bacilli</taxon>
        <taxon>Bacillales</taxon>
        <taxon>Paenibacillaceae</taxon>
        <taxon>Cohnella</taxon>
    </lineage>
</organism>
<evidence type="ECO:0000313" key="6">
    <source>
        <dbReference type="Proteomes" id="UP000553776"/>
    </source>
</evidence>
<dbReference type="AlphaFoldDB" id="A0A841TTM4"/>
<dbReference type="CDD" id="cd17259">
    <property type="entry name" value="RMtype1_S_StySKI-TRD2-CR2_like"/>
    <property type="match status" value="1"/>
</dbReference>
<dbReference type="RefSeq" id="WP_185135040.1">
    <property type="nucleotide sequence ID" value="NZ_JACJVR010000020.1"/>
</dbReference>
<dbReference type="GO" id="GO:0003677">
    <property type="term" value="F:DNA binding"/>
    <property type="evidence" value="ECO:0007669"/>
    <property type="project" value="UniProtKB-KW"/>
</dbReference>
<feature type="domain" description="Type I restriction modification DNA specificity" evidence="4">
    <location>
        <begin position="12"/>
        <end position="201"/>
    </location>
</feature>
<dbReference type="Gene3D" id="1.10.287.1120">
    <property type="entry name" value="Bipartite methylase S protein"/>
    <property type="match status" value="1"/>
</dbReference>
<evidence type="ECO:0000256" key="2">
    <source>
        <dbReference type="ARBA" id="ARBA00022747"/>
    </source>
</evidence>
<keyword evidence="5" id="KW-0540">Nuclease</keyword>
<name>A0A841TTM4_9BACL</name>
<dbReference type="GO" id="GO:0009307">
    <property type="term" value="P:DNA restriction-modification system"/>
    <property type="evidence" value="ECO:0007669"/>
    <property type="project" value="UniProtKB-KW"/>
</dbReference>
<dbReference type="SUPFAM" id="SSF116734">
    <property type="entry name" value="DNA methylase specificity domain"/>
    <property type="match status" value="2"/>
</dbReference>
<dbReference type="InterPro" id="IPR044946">
    <property type="entry name" value="Restrct_endonuc_typeI_TRD_sf"/>
</dbReference>
<keyword evidence="3" id="KW-0238">DNA-binding</keyword>
<evidence type="ECO:0000259" key="4">
    <source>
        <dbReference type="Pfam" id="PF01420"/>
    </source>
</evidence>
<evidence type="ECO:0000256" key="1">
    <source>
        <dbReference type="ARBA" id="ARBA00010923"/>
    </source>
</evidence>
<dbReference type="EMBL" id="JACJVR010000020">
    <property type="protein sequence ID" value="MBB6691039.1"/>
    <property type="molecule type" value="Genomic_DNA"/>
</dbReference>
<dbReference type="InterPro" id="IPR000055">
    <property type="entry name" value="Restrct_endonuc_typeI_TRD"/>
</dbReference>
<keyword evidence="5" id="KW-0378">Hydrolase</keyword>
<dbReference type="Pfam" id="PF01420">
    <property type="entry name" value="Methylase_S"/>
    <property type="match status" value="2"/>
</dbReference>
<gene>
    <name evidence="5" type="ORF">H7B90_06440</name>
</gene>
<dbReference type="PANTHER" id="PTHR30408:SF12">
    <property type="entry name" value="TYPE I RESTRICTION ENZYME MJAVIII SPECIFICITY SUBUNIT"/>
    <property type="match status" value="1"/>
</dbReference>
<feature type="domain" description="Type I restriction modification DNA specificity" evidence="4">
    <location>
        <begin position="260"/>
        <end position="412"/>
    </location>
</feature>